<comment type="similarity">
    <text evidence="7">Belongs to the binding-protein-dependent transport system permease family.</text>
</comment>
<feature type="transmembrane region" description="Helical" evidence="7">
    <location>
        <begin position="111"/>
        <end position="131"/>
    </location>
</feature>
<dbReference type="EMBL" id="CP009285">
    <property type="protein sequence ID" value="AIQ57457.1"/>
    <property type="molecule type" value="Genomic_DNA"/>
</dbReference>
<evidence type="ECO:0000256" key="5">
    <source>
        <dbReference type="ARBA" id="ARBA00022989"/>
    </source>
</evidence>
<evidence type="ECO:0000259" key="8">
    <source>
        <dbReference type="PROSITE" id="PS50928"/>
    </source>
</evidence>
<feature type="transmembrane region" description="Helical" evidence="7">
    <location>
        <begin position="80"/>
        <end position="99"/>
    </location>
</feature>
<keyword evidence="3" id="KW-1003">Cell membrane</keyword>
<protein>
    <submittedName>
        <fullName evidence="9">ABC transporter permease</fullName>
    </submittedName>
</protein>
<sequence length="296" mass="33087">MLKTLGKRWREKFEFGIFTLPVLICIAVAFYIPFAMTIRYSMTKWNGISKHPKFVGLDNFKQIFSGDTNFSDAAWFTIKYAILYIVIVNVLAILLAVLLDMKLKSTSWLRAAFFIPYILSLVIVGFIWKFIFMQGFNSLGESTGWAIFDLSWLGTPGLAFISILGVSIWQSIGFYLVIYIAGLQSVPEDLKEAATVDGAGPMRRFFSITLPLLAPSITISVFMALTNSIKVFDVILSLTGGGPGGTTYSIAYDIYRDTFQNNLYGYGTAKALILFLAVLVVTIIQLTVFKRREVEA</sequence>
<dbReference type="InterPro" id="IPR035906">
    <property type="entry name" value="MetI-like_sf"/>
</dbReference>
<proteinExistence type="inferred from homology"/>
<name>A0A089L9I4_PAEBO</name>
<feature type="domain" description="ABC transmembrane type-1" evidence="8">
    <location>
        <begin position="74"/>
        <end position="285"/>
    </location>
</feature>
<keyword evidence="4 7" id="KW-0812">Transmembrane</keyword>
<dbReference type="InterPro" id="IPR051393">
    <property type="entry name" value="ABC_transporter_permease"/>
</dbReference>
<dbReference type="KEGG" id="pbd:PBOR_11360"/>
<dbReference type="Pfam" id="PF00528">
    <property type="entry name" value="BPD_transp_1"/>
    <property type="match status" value="1"/>
</dbReference>
<dbReference type="PROSITE" id="PS50928">
    <property type="entry name" value="ABC_TM1"/>
    <property type="match status" value="1"/>
</dbReference>
<dbReference type="OrthoDB" id="9786413at2"/>
<dbReference type="InterPro" id="IPR000515">
    <property type="entry name" value="MetI-like"/>
</dbReference>
<gene>
    <name evidence="9" type="ORF">PBOR_11360</name>
</gene>
<evidence type="ECO:0000313" key="9">
    <source>
        <dbReference type="EMBL" id="AIQ57457.1"/>
    </source>
</evidence>
<feature type="transmembrane region" description="Helical" evidence="7">
    <location>
        <begin position="12"/>
        <end position="34"/>
    </location>
</feature>
<evidence type="ECO:0000256" key="2">
    <source>
        <dbReference type="ARBA" id="ARBA00022448"/>
    </source>
</evidence>
<feature type="transmembrane region" description="Helical" evidence="7">
    <location>
        <begin position="158"/>
        <end position="183"/>
    </location>
</feature>
<dbReference type="PANTHER" id="PTHR30193">
    <property type="entry name" value="ABC TRANSPORTER PERMEASE PROTEIN"/>
    <property type="match status" value="1"/>
</dbReference>
<dbReference type="AlphaFoldDB" id="A0A089L9I4"/>
<keyword evidence="5 7" id="KW-1133">Transmembrane helix</keyword>
<organism evidence="9 10">
    <name type="scientific">Paenibacillus borealis</name>
    <dbReference type="NCBI Taxonomy" id="160799"/>
    <lineage>
        <taxon>Bacteria</taxon>
        <taxon>Bacillati</taxon>
        <taxon>Bacillota</taxon>
        <taxon>Bacilli</taxon>
        <taxon>Bacillales</taxon>
        <taxon>Paenibacillaceae</taxon>
        <taxon>Paenibacillus</taxon>
    </lineage>
</organism>
<dbReference type="GO" id="GO:0005886">
    <property type="term" value="C:plasma membrane"/>
    <property type="evidence" value="ECO:0007669"/>
    <property type="project" value="UniProtKB-SubCell"/>
</dbReference>
<dbReference type="RefSeq" id="WP_042135351.1">
    <property type="nucleotide sequence ID" value="NZ_CP009285.1"/>
</dbReference>
<feature type="transmembrane region" description="Helical" evidence="7">
    <location>
        <begin position="204"/>
        <end position="225"/>
    </location>
</feature>
<evidence type="ECO:0000256" key="1">
    <source>
        <dbReference type="ARBA" id="ARBA00004651"/>
    </source>
</evidence>
<reference evidence="9" key="1">
    <citation type="submission" date="2014-08" db="EMBL/GenBank/DDBJ databases">
        <title>Comparative genomics of the Paenibacillus odorifer group.</title>
        <authorList>
            <person name="den Bakker H.C."/>
            <person name="Tsai Y.-C.Y.-C."/>
            <person name="Martin N."/>
            <person name="Korlach J."/>
            <person name="Wiedmann M."/>
        </authorList>
    </citation>
    <scope>NUCLEOTIDE SEQUENCE [LARGE SCALE GENOMIC DNA]</scope>
    <source>
        <strain evidence="9">DSM 13188</strain>
    </source>
</reference>
<dbReference type="CDD" id="cd06261">
    <property type="entry name" value="TM_PBP2"/>
    <property type="match status" value="1"/>
</dbReference>
<dbReference type="SUPFAM" id="SSF161098">
    <property type="entry name" value="MetI-like"/>
    <property type="match status" value="1"/>
</dbReference>
<evidence type="ECO:0000256" key="3">
    <source>
        <dbReference type="ARBA" id="ARBA00022475"/>
    </source>
</evidence>
<dbReference type="GO" id="GO:0055085">
    <property type="term" value="P:transmembrane transport"/>
    <property type="evidence" value="ECO:0007669"/>
    <property type="project" value="InterPro"/>
</dbReference>
<evidence type="ECO:0000313" key="10">
    <source>
        <dbReference type="Proteomes" id="UP000029518"/>
    </source>
</evidence>
<dbReference type="HOGENOM" id="CLU_016047_0_0_9"/>
<accession>A0A089L9I4</accession>
<keyword evidence="10" id="KW-1185">Reference proteome</keyword>
<comment type="subcellular location">
    <subcellularLocation>
        <location evidence="1 7">Cell membrane</location>
        <topology evidence="1 7">Multi-pass membrane protein</topology>
    </subcellularLocation>
</comment>
<keyword evidence="6 7" id="KW-0472">Membrane</keyword>
<evidence type="ECO:0000256" key="7">
    <source>
        <dbReference type="RuleBase" id="RU363032"/>
    </source>
</evidence>
<dbReference type="Gene3D" id="1.10.3720.10">
    <property type="entry name" value="MetI-like"/>
    <property type="match status" value="1"/>
</dbReference>
<dbReference type="Proteomes" id="UP000029518">
    <property type="component" value="Chromosome"/>
</dbReference>
<evidence type="ECO:0000256" key="6">
    <source>
        <dbReference type="ARBA" id="ARBA00023136"/>
    </source>
</evidence>
<evidence type="ECO:0000256" key="4">
    <source>
        <dbReference type="ARBA" id="ARBA00022692"/>
    </source>
</evidence>
<keyword evidence="2 7" id="KW-0813">Transport</keyword>
<dbReference type="PANTHER" id="PTHR30193:SF41">
    <property type="entry name" value="DIACETYLCHITOBIOSE UPTAKE SYSTEM PERMEASE PROTEIN NGCF"/>
    <property type="match status" value="1"/>
</dbReference>
<feature type="transmembrane region" description="Helical" evidence="7">
    <location>
        <begin position="271"/>
        <end position="289"/>
    </location>
</feature>